<comment type="caution">
    <text evidence="3">The sequence shown here is derived from an EMBL/GenBank/DDBJ whole genome shotgun (WGS) entry which is preliminary data.</text>
</comment>
<gene>
    <name evidence="3" type="ORF">BG006_007503</name>
</gene>
<evidence type="ECO:0000256" key="1">
    <source>
        <dbReference type="SAM" id="MobiDB-lite"/>
    </source>
</evidence>
<dbReference type="EMBL" id="JAAAUY010000478">
    <property type="protein sequence ID" value="KAF9329397.1"/>
    <property type="molecule type" value="Genomic_DNA"/>
</dbReference>
<name>A0A9P5VKP0_9FUNG</name>
<feature type="transmembrane region" description="Helical" evidence="2">
    <location>
        <begin position="126"/>
        <end position="147"/>
    </location>
</feature>
<sequence>MSSTSLRDRAAQEWPRVVVGVVSAERVHNLYFLMNQPVPLLPGEELPDDVSEDFTTVFHVILFIMLAPICLSGLYAAIMKSLRAAKTNIFYAAFAMVLPALSILATGTTGFPAIGGTTDPSDLKTLYLWLCYYTLVTGYAWSSLVLIRDCRGQPRSAFGFLKRYERLEVSDPETPEAPEPKHSEPEVEKLDK</sequence>
<keyword evidence="2" id="KW-1133">Transmembrane helix</keyword>
<keyword evidence="4" id="KW-1185">Reference proteome</keyword>
<reference evidence="3" key="1">
    <citation type="journal article" date="2020" name="Fungal Divers.">
        <title>Resolving the Mortierellaceae phylogeny through synthesis of multi-gene phylogenetics and phylogenomics.</title>
        <authorList>
            <person name="Vandepol N."/>
            <person name="Liber J."/>
            <person name="Desiro A."/>
            <person name="Na H."/>
            <person name="Kennedy M."/>
            <person name="Barry K."/>
            <person name="Grigoriev I.V."/>
            <person name="Miller A.N."/>
            <person name="O'Donnell K."/>
            <person name="Stajich J.E."/>
            <person name="Bonito G."/>
        </authorList>
    </citation>
    <scope>NUCLEOTIDE SEQUENCE</scope>
    <source>
        <strain evidence="3">NVP1</strain>
    </source>
</reference>
<evidence type="ECO:0000256" key="2">
    <source>
        <dbReference type="SAM" id="Phobius"/>
    </source>
</evidence>
<feature type="compositionally biased region" description="Basic and acidic residues" evidence="1">
    <location>
        <begin position="178"/>
        <end position="192"/>
    </location>
</feature>
<feature type="region of interest" description="Disordered" evidence="1">
    <location>
        <begin position="170"/>
        <end position="192"/>
    </location>
</feature>
<organism evidence="3 4">
    <name type="scientific">Podila minutissima</name>
    <dbReference type="NCBI Taxonomy" id="64525"/>
    <lineage>
        <taxon>Eukaryota</taxon>
        <taxon>Fungi</taxon>
        <taxon>Fungi incertae sedis</taxon>
        <taxon>Mucoromycota</taxon>
        <taxon>Mortierellomycotina</taxon>
        <taxon>Mortierellomycetes</taxon>
        <taxon>Mortierellales</taxon>
        <taxon>Mortierellaceae</taxon>
        <taxon>Podila</taxon>
    </lineage>
</organism>
<feature type="transmembrane region" description="Helical" evidence="2">
    <location>
        <begin position="56"/>
        <end position="77"/>
    </location>
</feature>
<evidence type="ECO:0000313" key="4">
    <source>
        <dbReference type="Proteomes" id="UP000696485"/>
    </source>
</evidence>
<evidence type="ECO:0000313" key="3">
    <source>
        <dbReference type="EMBL" id="KAF9329397.1"/>
    </source>
</evidence>
<keyword evidence="2" id="KW-0472">Membrane</keyword>
<feature type="transmembrane region" description="Helical" evidence="2">
    <location>
        <begin position="89"/>
        <end position="114"/>
    </location>
</feature>
<dbReference type="Proteomes" id="UP000696485">
    <property type="component" value="Unassembled WGS sequence"/>
</dbReference>
<protein>
    <submittedName>
        <fullName evidence="3">Uncharacterized protein</fullName>
    </submittedName>
</protein>
<keyword evidence="2" id="KW-0812">Transmembrane</keyword>
<accession>A0A9P5VKP0</accession>
<proteinExistence type="predicted"/>
<dbReference type="AlphaFoldDB" id="A0A9P5VKP0"/>